<keyword evidence="2" id="KW-0548">Nucleotidyltransferase</keyword>
<dbReference type="AlphaFoldDB" id="A0A1T4W6U2"/>
<proteinExistence type="predicted"/>
<keyword evidence="2" id="KW-0695">RNA-directed DNA polymerase</keyword>
<gene>
    <name evidence="2" type="ORF">SAMN02745111_02441</name>
</gene>
<accession>A0A1T4W6U2</accession>
<organism evidence="2 3">
    <name type="scientific">Eubacterium uniforme</name>
    <dbReference type="NCBI Taxonomy" id="39495"/>
    <lineage>
        <taxon>Bacteria</taxon>
        <taxon>Bacillati</taxon>
        <taxon>Bacillota</taxon>
        <taxon>Clostridia</taxon>
        <taxon>Eubacteriales</taxon>
        <taxon>Eubacteriaceae</taxon>
        <taxon>Eubacterium</taxon>
    </lineage>
</organism>
<dbReference type="Proteomes" id="UP000190814">
    <property type="component" value="Unassembled WGS sequence"/>
</dbReference>
<dbReference type="Pfam" id="PF00078">
    <property type="entry name" value="RVT_1"/>
    <property type="match status" value="1"/>
</dbReference>
<dbReference type="PROSITE" id="PS50878">
    <property type="entry name" value="RT_POL"/>
    <property type="match status" value="1"/>
</dbReference>
<dbReference type="NCBIfam" id="TIGR04416">
    <property type="entry name" value="group_II_RT_mat"/>
    <property type="match status" value="1"/>
</dbReference>
<dbReference type="EMBL" id="FUXZ01000028">
    <property type="protein sequence ID" value="SKA73000.1"/>
    <property type="molecule type" value="Genomic_DNA"/>
</dbReference>
<dbReference type="GO" id="GO:0003964">
    <property type="term" value="F:RNA-directed DNA polymerase activity"/>
    <property type="evidence" value="ECO:0007669"/>
    <property type="project" value="UniProtKB-KW"/>
</dbReference>
<reference evidence="2 3" key="1">
    <citation type="submission" date="2017-02" db="EMBL/GenBank/DDBJ databases">
        <authorList>
            <person name="Peterson S.W."/>
        </authorList>
    </citation>
    <scope>NUCLEOTIDE SEQUENCE [LARGE SCALE GENOMIC DNA]</scope>
    <source>
        <strain evidence="2 3">ATCC 35992</strain>
    </source>
</reference>
<dbReference type="InterPro" id="IPR030931">
    <property type="entry name" value="Group_II_RT_mat"/>
</dbReference>
<dbReference type="InterPro" id="IPR043502">
    <property type="entry name" value="DNA/RNA_pol_sf"/>
</dbReference>
<dbReference type="InterPro" id="IPR051083">
    <property type="entry name" value="GrpII_Intron_Splice-Mob/Def"/>
</dbReference>
<evidence type="ECO:0000313" key="2">
    <source>
        <dbReference type="EMBL" id="SKA73000.1"/>
    </source>
</evidence>
<name>A0A1T4W6U2_9FIRM</name>
<dbReference type="RefSeq" id="WP_078767238.1">
    <property type="nucleotide sequence ID" value="NZ_FUXZ01000028.1"/>
</dbReference>
<feature type="domain" description="Reverse transcriptase" evidence="1">
    <location>
        <begin position="84"/>
        <end position="357"/>
    </location>
</feature>
<keyword evidence="2" id="KW-0808">Transferase</keyword>
<protein>
    <submittedName>
        <fullName evidence="2">Group II intron reverse transcriptase/maturase</fullName>
    </submittedName>
</protein>
<dbReference type="CDD" id="cd01651">
    <property type="entry name" value="RT_G2_intron"/>
    <property type="match status" value="1"/>
</dbReference>
<dbReference type="PANTHER" id="PTHR34047:SF8">
    <property type="entry name" value="PROTEIN YKFC"/>
    <property type="match status" value="1"/>
</dbReference>
<sequence length="638" mass="74454">MAKRIVNKAERNAERYDAKEIGYKLYEESQNGRTFDRLMKYIVSEQNIILAYRNICKNGGSKTPGTDGKTIVQIQELPIDTVIKTIRNKLNYYQPKKVRRVEIPKDNGKTRPLGIPSIWDRLIQQCVLQIMEPICEAKFHERNNGFRPYRSTQNAIAQCYKMAQLQGLHFVVDVDITGFFDNIDHSKLIRQLWALGIQDRKLIMIIKQMLKADILFNDIIITPETGTPQGGILSPLLANVVLNELDWWIANQWEMFKIKEGKTGYEFDKTDEEGNVLTVDRTQKWNKLRAKTDLKEMYIVRYADDFKIFCRDYVTAVKTMQATKLWLAENLHLQTSEEKSGITNLRKNYTTFLGIKFKVVPKGNKWIIRSHMADKSKTKVIKKLREVWQDIENPSKQNDLEKNITLFNAMVMGMHNYYCMATLVSADFADISFKVMGKSNGMNHNRRCFPLKKDGEITSKYILKKYGKSKQFRWINGRMIIPLGYVAYEYPKYKRREVNKYVRKYSDIENCVSFEIMKYMMENANNYPTLEMADNALSRYIAQKGKCAVTHNALTAMDMICLHIKPCKGERNDTYRNLILLSKEIADIVSADTEKKILKSISMLTLTEEMEEKINKLREHRELEPIQFKDYIGTKEKS</sequence>
<evidence type="ECO:0000259" key="1">
    <source>
        <dbReference type="PROSITE" id="PS50878"/>
    </source>
</evidence>
<dbReference type="InterPro" id="IPR000477">
    <property type="entry name" value="RT_dom"/>
</dbReference>
<dbReference type="SUPFAM" id="SSF56672">
    <property type="entry name" value="DNA/RNA polymerases"/>
    <property type="match status" value="1"/>
</dbReference>
<keyword evidence="3" id="KW-1185">Reference proteome</keyword>
<evidence type="ECO:0000313" key="3">
    <source>
        <dbReference type="Proteomes" id="UP000190814"/>
    </source>
</evidence>
<dbReference type="PANTHER" id="PTHR34047">
    <property type="entry name" value="NUCLEAR INTRON MATURASE 1, MITOCHONDRIAL-RELATED"/>
    <property type="match status" value="1"/>
</dbReference>